<keyword evidence="6" id="KW-0507">mRNA processing</keyword>
<dbReference type="GO" id="GO:0005634">
    <property type="term" value="C:nucleus"/>
    <property type="evidence" value="ECO:0007669"/>
    <property type="project" value="UniProtKB-SubCell"/>
</dbReference>
<dbReference type="GeneTree" id="ENSGT00390000005903"/>
<feature type="compositionally biased region" description="Basic and acidic residues" evidence="24">
    <location>
        <begin position="220"/>
        <end position="232"/>
    </location>
</feature>
<protein>
    <recommendedName>
        <fullName evidence="21">DNA/RNA-binding protein KIN17</fullName>
    </recommendedName>
    <alternativeName>
        <fullName evidence="22">Binding to curved DNA</fullName>
    </alternativeName>
</protein>
<dbReference type="InterPro" id="IPR038254">
    <property type="entry name" value="KIN17_WH-like_sf"/>
</dbReference>
<keyword evidence="7" id="KW-0235">DNA replication</keyword>
<dbReference type="AlphaFoldDB" id="A0A8C8FFQ4"/>
<keyword evidence="8" id="KW-0479">Metal-binding</keyword>
<evidence type="ECO:0000256" key="23">
    <source>
        <dbReference type="SAM" id="Coils"/>
    </source>
</evidence>
<feature type="coiled-coil region" evidence="23">
    <location>
        <begin position="149"/>
        <end position="176"/>
    </location>
</feature>
<dbReference type="SUPFAM" id="SSF57667">
    <property type="entry name" value="beta-beta-alpha zinc fingers"/>
    <property type="match status" value="1"/>
</dbReference>
<gene>
    <name evidence="26" type="primary">LOC112216941</name>
</gene>
<keyword evidence="11" id="KW-0862">Zinc</keyword>
<evidence type="ECO:0000256" key="10">
    <source>
        <dbReference type="ARBA" id="ARBA00022771"/>
    </source>
</evidence>
<keyword evidence="16" id="KW-0233">DNA recombination</keyword>
<dbReference type="GO" id="GO:0005737">
    <property type="term" value="C:cytoplasm"/>
    <property type="evidence" value="ECO:0007669"/>
    <property type="project" value="UniProtKB-SubCell"/>
</dbReference>
<dbReference type="GO" id="GO:0006310">
    <property type="term" value="P:DNA recombination"/>
    <property type="evidence" value="ECO:0007669"/>
    <property type="project" value="UniProtKB-KW"/>
</dbReference>
<evidence type="ECO:0000256" key="4">
    <source>
        <dbReference type="ARBA" id="ARBA00022481"/>
    </source>
</evidence>
<dbReference type="Pfam" id="PF25092">
    <property type="entry name" value="SH3_KIN17_C"/>
    <property type="match status" value="1"/>
</dbReference>
<evidence type="ECO:0000256" key="1">
    <source>
        <dbReference type="ARBA" id="ARBA00004123"/>
    </source>
</evidence>
<evidence type="ECO:0000256" key="5">
    <source>
        <dbReference type="ARBA" id="ARBA00022490"/>
    </source>
</evidence>
<keyword evidence="9" id="KW-0227">DNA damage</keyword>
<dbReference type="InterPro" id="IPR014722">
    <property type="entry name" value="Rib_uL2_dom2"/>
</dbReference>
<comment type="subcellular location">
    <subcellularLocation>
        <location evidence="2">Cytoplasm</location>
    </subcellularLocation>
    <subcellularLocation>
        <location evidence="1">Nucleus</location>
    </subcellularLocation>
</comment>
<dbReference type="InterPro" id="IPR019447">
    <property type="entry name" value="DNA/RNA-bd_Kin17_WH-like_dom"/>
</dbReference>
<evidence type="ECO:0000256" key="8">
    <source>
        <dbReference type="ARBA" id="ARBA00022723"/>
    </source>
</evidence>
<dbReference type="GO" id="GO:0003723">
    <property type="term" value="F:RNA binding"/>
    <property type="evidence" value="ECO:0007669"/>
    <property type="project" value="UniProtKB-KW"/>
</dbReference>
<dbReference type="InterPro" id="IPR041330">
    <property type="entry name" value="KN17_SH3"/>
</dbReference>
<dbReference type="InterPro" id="IPR037321">
    <property type="entry name" value="KIN17-like"/>
</dbReference>
<dbReference type="Gene3D" id="2.30.30.140">
    <property type="match status" value="1"/>
</dbReference>
<comment type="subunit">
    <text evidence="20">Associated with DNA polymerase alpha, RFC1 and cyclin A, in multiprotein DNA replication complexes. Also associates with replication origins at the G1/S phase boundary and throughout the S phase in vivo.</text>
</comment>
<evidence type="ECO:0000256" key="15">
    <source>
        <dbReference type="ARBA" id="ARBA00023125"/>
    </source>
</evidence>
<dbReference type="Gene3D" id="1.10.10.2030">
    <property type="entry name" value="DNA/RNA-binding protein Kin17, conserved domain"/>
    <property type="match status" value="1"/>
</dbReference>
<evidence type="ECO:0000256" key="16">
    <source>
        <dbReference type="ARBA" id="ARBA00023172"/>
    </source>
</evidence>
<evidence type="ECO:0000313" key="26">
    <source>
        <dbReference type="Ensembl" id="ENSOTSP00005034169.1"/>
    </source>
</evidence>
<keyword evidence="4" id="KW-0488">Methylation</keyword>
<dbReference type="GO" id="GO:0008270">
    <property type="term" value="F:zinc ion binding"/>
    <property type="evidence" value="ECO:0007669"/>
    <property type="project" value="UniProtKB-KW"/>
</dbReference>
<evidence type="ECO:0000256" key="21">
    <source>
        <dbReference type="ARBA" id="ARBA00067573"/>
    </source>
</evidence>
<evidence type="ECO:0000256" key="24">
    <source>
        <dbReference type="SAM" id="MobiDB-lite"/>
    </source>
</evidence>
<accession>A0A8C8FFQ4</accession>
<dbReference type="SMART" id="SM01253">
    <property type="entry name" value="Kin17_mid"/>
    <property type="match status" value="1"/>
</dbReference>
<dbReference type="InterPro" id="IPR056767">
    <property type="entry name" value="C2H2-Znf_KIN17"/>
</dbReference>
<evidence type="ECO:0000313" key="27">
    <source>
        <dbReference type="Proteomes" id="UP000694402"/>
    </source>
</evidence>
<feature type="domain" description="DNA/RNA-binding protein Kin17 WH-like" evidence="25">
    <location>
        <begin position="52"/>
        <end position="178"/>
    </location>
</feature>
<dbReference type="Pfam" id="PF25095">
    <property type="entry name" value="C2H2-zf_KIN17"/>
    <property type="match status" value="1"/>
</dbReference>
<keyword evidence="13" id="KW-0346">Stress response</keyword>
<evidence type="ECO:0000256" key="19">
    <source>
        <dbReference type="ARBA" id="ARBA00054469"/>
    </source>
</evidence>
<reference evidence="26" key="1">
    <citation type="submission" date="2025-08" db="UniProtKB">
        <authorList>
            <consortium name="Ensembl"/>
        </authorList>
    </citation>
    <scope>IDENTIFICATION</scope>
</reference>
<comment type="function">
    <text evidence="19">Involved in DNA replication and the cellular response to DNA damage. May participate in DNA replication factories and create a bridge between DNA replication and repair mediated by high molecular weight complexes. May play a role in illegitimate recombination and regulation of gene expression. May participate in mRNA processing. Binds, in vitro, to double-stranded DNA. Also shown to bind preferentially to curved DNA in vitro and in vivo. Binds via its C-terminal domain to RNA in vitro.</text>
</comment>
<dbReference type="GO" id="GO:0003690">
    <property type="term" value="F:double-stranded DNA binding"/>
    <property type="evidence" value="ECO:0007669"/>
    <property type="project" value="TreeGrafter"/>
</dbReference>
<keyword evidence="15" id="KW-0238">DNA-binding</keyword>
<evidence type="ECO:0000259" key="25">
    <source>
        <dbReference type="SMART" id="SM01253"/>
    </source>
</evidence>
<evidence type="ECO:0000256" key="13">
    <source>
        <dbReference type="ARBA" id="ARBA00023016"/>
    </source>
</evidence>
<dbReference type="PANTHER" id="PTHR12805">
    <property type="entry name" value="KIN17 KIN, ANTIGENIC DETERMINANT OF RECA PROTEIN HOMOLOG"/>
    <property type="match status" value="1"/>
</dbReference>
<dbReference type="Proteomes" id="UP000694402">
    <property type="component" value="Unassembled WGS sequence"/>
</dbReference>
<reference evidence="26" key="2">
    <citation type="submission" date="2025-09" db="UniProtKB">
        <authorList>
            <consortium name="Ensembl"/>
        </authorList>
    </citation>
    <scope>IDENTIFICATION</scope>
</reference>
<evidence type="ECO:0000256" key="12">
    <source>
        <dbReference type="ARBA" id="ARBA00022884"/>
    </source>
</evidence>
<dbReference type="GO" id="GO:0006397">
    <property type="term" value="P:mRNA processing"/>
    <property type="evidence" value="ECO:0007669"/>
    <property type="project" value="UniProtKB-KW"/>
</dbReference>
<evidence type="ECO:0000256" key="9">
    <source>
        <dbReference type="ARBA" id="ARBA00022763"/>
    </source>
</evidence>
<dbReference type="Ensembl" id="ENSOTST00005037081.2">
    <property type="protein sequence ID" value="ENSOTSP00005034169.1"/>
    <property type="gene ID" value="ENSOTSG00005016025.2"/>
</dbReference>
<keyword evidence="18" id="KW-0539">Nucleus</keyword>
<dbReference type="InterPro" id="IPR041995">
    <property type="entry name" value="KOW_KIN17"/>
</dbReference>
<dbReference type="GO" id="GO:0006260">
    <property type="term" value="P:DNA replication"/>
    <property type="evidence" value="ECO:0007669"/>
    <property type="project" value="UniProtKB-KW"/>
</dbReference>
<sequence length="371" mass="43247">MGKEGFLSPKAIGNRIKAKGLQKLRWYCQMCQKQCRDENGFKCHCMSESHQRQLLLASEDPNKIMDNFSQEFKNDFIELIRRRFGTKRVQNNIVYNEYINDREHVHMNSTQWETLTEFTKWLGKEGFCKVDETPKGWYIQYIDRDPETIRRQEELEKKKKQDLDDQERSAKFIEEQVRRGQGGREPEVREYHYYFKIEGTKSINSSPNQIVVSLPSGSGKRKDAPSTSEAKEKKKKSALDEIMEMEEQKKRSVRADHWLHPGIVIKVVTKRLGEKYHKKKGVVKEVQDKYTAVVKMIDSGDKLKLDQSHLETVIPAPGKRVLVLNGVYRDTEALLDSIDERKFSATLTLDSGRMKGRRVDGIAYEDFSKMA</sequence>
<evidence type="ECO:0000256" key="2">
    <source>
        <dbReference type="ARBA" id="ARBA00004496"/>
    </source>
</evidence>
<feature type="region of interest" description="Disordered" evidence="24">
    <location>
        <begin position="206"/>
        <end position="238"/>
    </location>
</feature>
<keyword evidence="17" id="KW-0234">DNA repair</keyword>
<organism evidence="26 27">
    <name type="scientific">Oncorhynchus tshawytscha</name>
    <name type="common">Chinook salmon</name>
    <name type="synonym">Salmo tshawytscha</name>
    <dbReference type="NCBI Taxonomy" id="74940"/>
    <lineage>
        <taxon>Eukaryota</taxon>
        <taxon>Metazoa</taxon>
        <taxon>Chordata</taxon>
        <taxon>Craniata</taxon>
        <taxon>Vertebrata</taxon>
        <taxon>Euteleostomi</taxon>
        <taxon>Actinopterygii</taxon>
        <taxon>Neopterygii</taxon>
        <taxon>Teleostei</taxon>
        <taxon>Protacanthopterygii</taxon>
        <taxon>Salmoniformes</taxon>
        <taxon>Salmonidae</taxon>
        <taxon>Salmoninae</taxon>
        <taxon>Oncorhynchus</taxon>
    </lineage>
</organism>
<keyword evidence="10" id="KW-0863">Zinc-finger</keyword>
<proteinExistence type="inferred from homology"/>
<dbReference type="Pfam" id="PF18131">
    <property type="entry name" value="KN17_SH3"/>
    <property type="match status" value="1"/>
</dbReference>
<dbReference type="InterPro" id="IPR036236">
    <property type="entry name" value="Znf_C2H2_sf"/>
</dbReference>
<evidence type="ECO:0000256" key="22">
    <source>
        <dbReference type="ARBA" id="ARBA00079987"/>
    </source>
</evidence>
<evidence type="ECO:0000256" key="11">
    <source>
        <dbReference type="ARBA" id="ARBA00022833"/>
    </source>
</evidence>
<comment type="similarity">
    <text evidence="3">Belongs to the KIN17 family.</text>
</comment>
<dbReference type="Pfam" id="PF10357">
    <property type="entry name" value="WH_KIN17"/>
    <property type="match status" value="1"/>
</dbReference>
<evidence type="ECO:0000256" key="3">
    <source>
        <dbReference type="ARBA" id="ARBA00008517"/>
    </source>
</evidence>
<evidence type="ECO:0000256" key="17">
    <source>
        <dbReference type="ARBA" id="ARBA00023204"/>
    </source>
</evidence>
<evidence type="ECO:0000256" key="14">
    <source>
        <dbReference type="ARBA" id="ARBA00023054"/>
    </source>
</evidence>
<dbReference type="GO" id="GO:0006281">
    <property type="term" value="P:DNA repair"/>
    <property type="evidence" value="ECO:0007669"/>
    <property type="project" value="UniProtKB-KW"/>
</dbReference>
<dbReference type="FunFam" id="2.30.30.30:FF:000021">
    <property type="entry name" value="DNA/RNA-binding protein KIN17, putative"/>
    <property type="match status" value="1"/>
</dbReference>
<dbReference type="Gene3D" id="2.30.30.30">
    <property type="match status" value="1"/>
</dbReference>
<name>A0A8C8FFQ4_ONCTS</name>
<keyword evidence="27" id="KW-1185">Reference proteome</keyword>
<keyword evidence="12" id="KW-0694">RNA-binding</keyword>
<dbReference type="FunFam" id="2.30.30.140:FF:000031">
    <property type="entry name" value="DNA/RNA-binding protein KIN17 isoform X1"/>
    <property type="match status" value="1"/>
</dbReference>
<evidence type="ECO:0000256" key="6">
    <source>
        <dbReference type="ARBA" id="ARBA00022664"/>
    </source>
</evidence>
<evidence type="ECO:0000256" key="18">
    <source>
        <dbReference type="ARBA" id="ARBA00023242"/>
    </source>
</evidence>
<dbReference type="PANTHER" id="PTHR12805:SF0">
    <property type="entry name" value="DNA_RNA-BINDING PROTEIN KIN17"/>
    <property type="match status" value="1"/>
</dbReference>
<dbReference type="FunFam" id="1.10.10.2030:FF:000001">
    <property type="entry name" value="DNA/RNA-binding protein KIN17, putative"/>
    <property type="match status" value="1"/>
</dbReference>
<evidence type="ECO:0000256" key="20">
    <source>
        <dbReference type="ARBA" id="ARBA00062063"/>
    </source>
</evidence>
<keyword evidence="5" id="KW-0963">Cytoplasm</keyword>
<dbReference type="CDD" id="cd13155">
    <property type="entry name" value="KOW_KIN17"/>
    <property type="match status" value="1"/>
</dbReference>
<evidence type="ECO:0000256" key="7">
    <source>
        <dbReference type="ARBA" id="ARBA00022705"/>
    </source>
</evidence>
<keyword evidence="14 23" id="KW-0175">Coiled coil</keyword>